<protein>
    <submittedName>
        <fullName evidence="1">Uncharacterized protein</fullName>
    </submittedName>
</protein>
<dbReference type="EMBL" id="CP060394">
    <property type="protein sequence ID" value="QNI33962.1"/>
    <property type="molecule type" value="Genomic_DNA"/>
</dbReference>
<dbReference type="AlphaFoldDB" id="A0A7G8BN42"/>
<evidence type="ECO:0000313" key="2">
    <source>
        <dbReference type="Proteomes" id="UP000515312"/>
    </source>
</evidence>
<evidence type="ECO:0000313" key="1">
    <source>
        <dbReference type="EMBL" id="QNI33962.1"/>
    </source>
</evidence>
<dbReference type="Proteomes" id="UP000515312">
    <property type="component" value="Chromosome"/>
</dbReference>
<reference evidence="1 2" key="1">
    <citation type="submission" date="2020-08" db="EMBL/GenBank/DDBJ databases">
        <title>Edaphobacter telluris sp. nov. and Acidobacterium dinghuensis sp. nov., two acidobacteria isolated from forest soil.</title>
        <authorList>
            <person name="Fu J."/>
            <person name="Qiu L."/>
        </authorList>
    </citation>
    <scope>NUCLEOTIDE SEQUENCE [LARGE SCALE GENOMIC DNA]</scope>
    <source>
        <strain evidence="1">4Y35</strain>
    </source>
</reference>
<sequence length="95" mass="10591">MSPRKESPNASGVFSDQDSEENYKYAMRVVDINNPVQSLILIKPTRPTDSAGNVGNYLATHNGGQRWHGNESSPQYQTILQWIRGSRLESAALSR</sequence>
<dbReference type="RefSeq" id="WP_186745740.1">
    <property type="nucleotide sequence ID" value="NZ_CP060394.1"/>
</dbReference>
<accession>A0A7G8BN42</accession>
<organism evidence="1 2">
    <name type="scientific">Alloacidobacterium dinghuense</name>
    <dbReference type="NCBI Taxonomy" id="2763107"/>
    <lineage>
        <taxon>Bacteria</taxon>
        <taxon>Pseudomonadati</taxon>
        <taxon>Acidobacteriota</taxon>
        <taxon>Terriglobia</taxon>
        <taxon>Terriglobales</taxon>
        <taxon>Acidobacteriaceae</taxon>
        <taxon>Alloacidobacterium</taxon>
    </lineage>
</organism>
<name>A0A7G8BN42_9BACT</name>
<dbReference type="KEGG" id="adin:H7849_08660"/>
<proteinExistence type="predicted"/>
<gene>
    <name evidence="1" type="ORF">H7849_08660</name>
</gene>
<keyword evidence="2" id="KW-1185">Reference proteome</keyword>